<dbReference type="Gene3D" id="1.10.357.10">
    <property type="entry name" value="Tetracycline Repressor, domain 2"/>
    <property type="match status" value="1"/>
</dbReference>
<evidence type="ECO:0000313" key="1">
    <source>
        <dbReference type="EMBL" id="VYS73926.1"/>
    </source>
</evidence>
<name>A0A6N2QZM6_BIFLN</name>
<accession>A0A6N2QZM6</accession>
<dbReference type="InterPro" id="IPR009057">
    <property type="entry name" value="Homeodomain-like_sf"/>
</dbReference>
<gene>
    <name evidence="1" type="ORF">BLLFYP82_00404</name>
</gene>
<reference evidence="1" key="1">
    <citation type="submission" date="2019-11" db="EMBL/GenBank/DDBJ databases">
        <authorList>
            <person name="Feng L."/>
        </authorList>
    </citation>
    <scope>NUCLEOTIDE SEQUENCE</scope>
    <source>
        <strain evidence="1">BlongumLFYP82</strain>
    </source>
</reference>
<dbReference type="AlphaFoldDB" id="A0A6N2QZM6"/>
<sequence length="215" mass="23643">MVTAPSPMPNSPEDCAACAVPWDSKSTSCVTTSESIASMKVTNLTDESMGLCVLCAITIPRIAIKKNPQLTQQTVKRLKEAFRKLYGTKPIEKISVRQITELAGYNHATFYLYFSSVRAEETAWPFLQPILFPGEPDIGSIADPAERKRRILLKQFYVSGIIGTFRAALNGSIMTDPTEIGHFVSEKLLPRIAPHMQMPSQSETAQQPAASPQAQ</sequence>
<dbReference type="EMBL" id="CACRSV010000002">
    <property type="protein sequence ID" value="VYS73926.1"/>
    <property type="molecule type" value="Genomic_DNA"/>
</dbReference>
<proteinExistence type="predicted"/>
<organism evidence="1">
    <name type="scientific">Bifidobacterium longum</name>
    <dbReference type="NCBI Taxonomy" id="216816"/>
    <lineage>
        <taxon>Bacteria</taxon>
        <taxon>Bacillati</taxon>
        <taxon>Actinomycetota</taxon>
        <taxon>Actinomycetes</taxon>
        <taxon>Bifidobacteriales</taxon>
        <taxon>Bifidobacteriaceae</taxon>
        <taxon>Bifidobacterium</taxon>
    </lineage>
</organism>
<dbReference type="SUPFAM" id="SSF46689">
    <property type="entry name" value="Homeodomain-like"/>
    <property type="match status" value="1"/>
</dbReference>
<protein>
    <submittedName>
        <fullName evidence="1">Uncharacterized protein</fullName>
    </submittedName>
</protein>